<evidence type="ECO:0000256" key="2">
    <source>
        <dbReference type="ARBA" id="ARBA00029460"/>
    </source>
</evidence>
<name>A0ABW9YZI3_9HYPH</name>
<proteinExistence type="inferred from homology"/>
<dbReference type="InterPro" id="IPR004538">
    <property type="entry name" value="Hemolysin_A/TlyA"/>
</dbReference>
<evidence type="ECO:0000259" key="4">
    <source>
        <dbReference type="SMART" id="SM00363"/>
    </source>
</evidence>
<dbReference type="Gene3D" id="3.40.50.150">
    <property type="entry name" value="Vaccinia Virus protein VP39"/>
    <property type="match status" value="1"/>
</dbReference>
<dbReference type="InterPro" id="IPR002942">
    <property type="entry name" value="S4_RNA-bd"/>
</dbReference>
<dbReference type="SMART" id="SM00363">
    <property type="entry name" value="S4"/>
    <property type="match status" value="1"/>
</dbReference>
<dbReference type="InterPro" id="IPR047048">
    <property type="entry name" value="TlyA"/>
</dbReference>
<reference evidence="5 6" key="1">
    <citation type="submission" date="2020-01" db="EMBL/GenBank/DDBJ databases">
        <title>Microvirga sp. nov., an arsenate reduction bacterium isolated from Tibet hotspring sediments.</title>
        <authorList>
            <person name="Yuan C.-G."/>
        </authorList>
    </citation>
    <scope>NUCLEOTIDE SEQUENCE [LARGE SCALE GENOMIC DNA]</scope>
    <source>
        <strain evidence="5 6">SYSU G3D203</strain>
    </source>
</reference>
<dbReference type="PROSITE" id="PS50889">
    <property type="entry name" value="S4"/>
    <property type="match status" value="1"/>
</dbReference>
<evidence type="ECO:0000256" key="1">
    <source>
        <dbReference type="ARBA" id="ARBA00022884"/>
    </source>
</evidence>
<dbReference type="InterPro" id="IPR036986">
    <property type="entry name" value="S4_RNA-bd_sf"/>
</dbReference>
<keyword evidence="6" id="KW-1185">Reference proteome</keyword>
<dbReference type="CDD" id="cd00165">
    <property type="entry name" value="S4"/>
    <property type="match status" value="1"/>
</dbReference>
<dbReference type="SUPFAM" id="SSF53335">
    <property type="entry name" value="S-adenosyl-L-methionine-dependent methyltransferases"/>
    <property type="match status" value="1"/>
</dbReference>
<dbReference type="CDD" id="cd02440">
    <property type="entry name" value="AdoMet_MTases"/>
    <property type="match status" value="1"/>
</dbReference>
<evidence type="ECO:0000256" key="3">
    <source>
        <dbReference type="PROSITE-ProRule" id="PRU00182"/>
    </source>
</evidence>
<dbReference type="Pfam" id="PF01479">
    <property type="entry name" value="S4"/>
    <property type="match status" value="1"/>
</dbReference>
<sequence>MTRKRADVALVERGFFASRARAQEAIAAGLVTVNGAVIRKASDTVPEEATITAEQPHPYVSRGGVKLAAALDAFAIDPKGKACLDIGASTGGFTEVLLQRGADHVYTVDVGHGQLHPSILGNARVTNLEGTDARALTDALIPHKADLLVSDVSFISLKLVLPPAVAFLKPRAELAVLVKPQFEAGRDHVKKGIVRDEAVHRAVCEDLQAFVASLGFDVIGLVPSPIEGGDGNREFLLGARRG</sequence>
<evidence type="ECO:0000313" key="6">
    <source>
        <dbReference type="Proteomes" id="UP000818323"/>
    </source>
</evidence>
<feature type="domain" description="RNA-binding S4" evidence="4">
    <location>
        <begin position="4"/>
        <end position="68"/>
    </location>
</feature>
<dbReference type="PANTHER" id="PTHR32319">
    <property type="entry name" value="BACTERIAL HEMOLYSIN-LIKE PROTEIN"/>
    <property type="match status" value="1"/>
</dbReference>
<dbReference type="Pfam" id="PF01728">
    <property type="entry name" value="FtsJ"/>
    <property type="match status" value="1"/>
</dbReference>
<dbReference type="EMBL" id="JAAAXJ010000007">
    <property type="protein sequence ID" value="NBJ25635.1"/>
    <property type="molecule type" value="Genomic_DNA"/>
</dbReference>
<evidence type="ECO:0000313" key="5">
    <source>
        <dbReference type="EMBL" id="NBJ25635.1"/>
    </source>
</evidence>
<organism evidence="5 6">
    <name type="scientific">Microvirga arsenatis</name>
    <dbReference type="NCBI Taxonomy" id="2692265"/>
    <lineage>
        <taxon>Bacteria</taxon>
        <taxon>Pseudomonadati</taxon>
        <taxon>Pseudomonadota</taxon>
        <taxon>Alphaproteobacteria</taxon>
        <taxon>Hyphomicrobiales</taxon>
        <taxon>Methylobacteriaceae</taxon>
        <taxon>Microvirga</taxon>
    </lineage>
</organism>
<dbReference type="InterPro" id="IPR002877">
    <property type="entry name" value="RNA_MeTrfase_FtsJ_dom"/>
</dbReference>
<accession>A0ABW9YZI3</accession>
<dbReference type="PIRSF" id="PIRSF005578">
    <property type="entry name" value="TlyA"/>
    <property type="match status" value="1"/>
</dbReference>
<dbReference type="Proteomes" id="UP000818323">
    <property type="component" value="Unassembled WGS sequence"/>
</dbReference>
<comment type="caution">
    <text evidence="5">The sequence shown here is derived from an EMBL/GenBank/DDBJ whole genome shotgun (WGS) entry which is preliminary data.</text>
</comment>
<dbReference type="Gene3D" id="3.10.290.10">
    <property type="entry name" value="RNA-binding S4 domain"/>
    <property type="match status" value="1"/>
</dbReference>
<keyword evidence="1 3" id="KW-0694">RNA-binding</keyword>
<comment type="similarity">
    <text evidence="2">Belongs to the TlyA family.</text>
</comment>
<dbReference type="PANTHER" id="PTHR32319:SF0">
    <property type="entry name" value="BACTERIAL HEMOLYSIN-LIKE PROTEIN"/>
    <property type="match status" value="1"/>
</dbReference>
<protein>
    <submittedName>
        <fullName evidence="5">TlyA family rRNA (Cytidine-2'-O)-methyltransferase</fullName>
    </submittedName>
</protein>
<dbReference type="RefSeq" id="WP_161723023.1">
    <property type="nucleotide sequence ID" value="NZ_JAAAXI010000006.1"/>
</dbReference>
<dbReference type="NCBIfam" id="TIGR00478">
    <property type="entry name" value="tly"/>
    <property type="match status" value="1"/>
</dbReference>
<dbReference type="InterPro" id="IPR029063">
    <property type="entry name" value="SAM-dependent_MTases_sf"/>
</dbReference>
<gene>
    <name evidence="5" type="ORF">GR303_14840</name>
</gene>